<keyword evidence="2" id="KW-1185">Reference proteome</keyword>
<organism evidence="1 2">
    <name type="scientific">Niabella soli DSM 19437</name>
    <dbReference type="NCBI Taxonomy" id="929713"/>
    <lineage>
        <taxon>Bacteria</taxon>
        <taxon>Pseudomonadati</taxon>
        <taxon>Bacteroidota</taxon>
        <taxon>Chitinophagia</taxon>
        <taxon>Chitinophagales</taxon>
        <taxon>Chitinophagaceae</taxon>
        <taxon>Niabella</taxon>
    </lineage>
</organism>
<accession>W0F1V7</accession>
<evidence type="ECO:0000313" key="1">
    <source>
        <dbReference type="EMBL" id="AHF17040.1"/>
    </source>
</evidence>
<reference evidence="1 2" key="1">
    <citation type="submission" date="2013-12" db="EMBL/GenBank/DDBJ databases">
        <authorList>
            <consortium name="DOE Joint Genome Institute"/>
            <person name="Eisen J."/>
            <person name="Huntemann M."/>
            <person name="Han J."/>
            <person name="Chen A."/>
            <person name="Kyrpides N."/>
            <person name="Mavromatis K."/>
            <person name="Markowitz V."/>
            <person name="Palaniappan K."/>
            <person name="Ivanova N."/>
            <person name="Schaumberg A."/>
            <person name="Pati A."/>
            <person name="Liolios K."/>
            <person name="Nordberg H.P."/>
            <person name="Cantor M.N."/>
            <person name="Hua S.X."/>
            <person name="Woyke T."/>
        </authorList>
    </citation>
    <scope>NUCLEOTIDE SEQUENCE [LARGE SCALE GENOMIC DNA]</scope>
    <source>
        <strain evidence="2">DSM 19437</strain>
    </source>
</reference>
<dbReference type="HOGENOM" id="CLU_3273377_0_0_10"/>
<dbReference type="EMBL" id="CP007035">
    <property type="protein sequence ID" value="AHF17040.1"/>
    <property type="molecule type" value="Genomic_DNA"/>
</dbReference>
<name>W0F1V7_9BACT</name>
<dbReference type="AlphaFoldDB" id="W0F1V7"/>
<dbReference type="KEGG" id="nso:NIASO_00705"/>
<dbReference type="Proteomes" id="UP000003586">
    <property type="component" value="Chromosome"/>
</dbReference>
<sequence>MPKQGLINIVPEKEGFANKRVACFTDNPFNFTFKLICINSL</sequence>
<protein>
    <submittedName>
        <fullName evidence="1">Uncharacterized protein</fullName>
    </submittedName>
</protein>
<evidence type="ECO:0000313" key="2">
    <source>
        <dbReference type="Proteomes" id="UP000003586"/>
    </source>
</evidence>
<gene>
    <name evidence="1" type="ORF">NIASO_00705</name>
</gene>
<proteinExistence type="predicted"/>